<dbReference type="Gene3D" id="3.40.50.1820">
    <property type="entry name" value="alpha/beta hydrolase"/>
    <property type="match status" value="1"/>
</dbReference>
<organism evidence="2 3">
    <name type="scientific">Kaistella pullorum</name>
    <dbReference type="NCBI Taxonomy" id="2763074"/>
    <lineage>
        <taxon>Bacteria</taxon>
        <taxon>Pseudomonadati</taxon>
        <taxon>Bacteroidota</taxon>
        <taxon>Flavobacteriia</taxon>
        <taxon>Flavobacteriales</taxon>
        <taxon>Weeksellaceae</taxon>
        <taxon>Chryseobacterium group</taxon>
        <taxon>Kaistella</taxon>
    </lineage>
</organism>
<dbReference type="Proteomes" id="UP000626242">
    <property type="component" value="Unassembled WGS sequence"/>
</dbReference>
<dbReference type="Pfam" id="PF12146">
    <property type="entry name" value="Hydrolase_4"/>
    <property type="match status" value="1"/>
</dbReference>
<dbReference type="PANTHER" id="PTHR12277:SF81">
    <property type="entry name" value="PROTEIN ABHD13"/>
    <property type="match status" value="1"/>
</dbReference>
<keyword evidence="3" id="KW-1185">Reference proteome</keyword>
<dbReference type="InterPro" id="IPR022742">
    <property type="entry name" value="Hydrolase_4"/>
</dbReference>
<evidence type="ECO:0000259" key="1">
    <source>
        <dbReference type="Pfam" id="PF12146"/>
    </source>
</evidence>
<evidence type="ECO:0000313" key="2">
    <source>
        <dbReference type="EMBL" id="MBD8017836.1"/>
    </source>
</evidence>
<reference evidence="2 3" key="1">
    <citation type="submission" date="2020-08" db="EMBL/GenBank/DDBJ databases">
        <title>A Genomic Blueprint of the Chicken Gut Microbiome.</title>
        <authorList>
            <person name="Gilroy R."/>
            <person name="Ravi A."/>
            <person name="Getino M."/>
            <person name="Pursley I."/>
            <person name="Horton D.L."/>
            <person name="Alikhan N.-F."/>
            <person name="Baker D."/>
            <person name="Gharbi K."/>
            <person name="Hall N."/>
            <person name="Watson M."/>
            <person name="Adriaenssens E.M."/>
            <person name="Foster-Nyarko E."/>
            <person name="Jarju S."/>
            <person name="Secka A."/>
            <person name="Antonio M."/>
            <person name="Oren A."/>
            <person name="Chaudhuri R."/>
            <person name="La Ragione R.M."/>
            <person name="Hildebrand F."/>
            <person name="Pallen M.J."/>
        </authorList>
    </citation>
    <scope>NUCLEOTIDE SEQUENCE [LARGE SCALE GENOMIC DNA]</scope>
    <source>
        <strain evidence="2 3">Sa1CVA4</strain>
    </source>
</reference>
<dbReference type="GO" id="GO:0016787">
    <property type="term" value="F:hydrolase activity"/>
    <property type="evidence" value="ECO:0007669"/>
    <property type="project" value="UniProtKB-KW"/>
</dbReference>
<dbReference type="PANTHER" id="PTHR12277">
    <property type="entry name" value="ALPHA/BETA HYDROLASE DOMAIN-CONTAINING PROTEIN"/>
    <property type="match status" value="1"/>
</dbReference>
<dbReference type="SUPFAM" id="SSF53474">
    <property type="entry name" value="alpha/beta-Hydrolases"/>
    <property type="match status" value="1"/>
</dbReference>
<keyword evidence="2" id="KW-0378">Hydrolase</keyword>
<name>A0ABR8WL81_9FLAO</name>
<protein>
    <submittedName>
        <fullName evidence="2">Alpha/beta fold hydrolase</fullName>
    </submittedName>
</protein>
<comment type="caution">
    <text evidence="2">The sequence shown here is derived from an EMBL/GenBank/DDBJ whole genome shotgun (WGS) entry which is preliminary data.</text>
</comment>
<dbReference type="InterPro" id="IPR029058">
    <property type="entry name" value="AB_hydrolase_fold"/>
</dbReference>
<dbReference type="EMBL" id="JACSPS010000002">
    <property type="protein sequence ID" value="MBD8017836.1"/>
    <property type="molecule type" value="Genomic_DNA"/>
</dbReference>
<evidence type="ECO:0000313" key="3">
    <source>
        <dbReference type="Proteomes" id="UP000626242"/>
    </source>
</evidence>
<proteinExistence type="predicted"/>
<sequence>MPDFFKYLQEKVVFLPAALDTSHTFDFETPFEEYFWETPFGGKISCIHFKTTNPVGVIVYYHGNSDNLARWGSIAEQLTKYSYDVLVMDYRGYGKSSGPRNEEFLYSDAQATYDFARKNYGENNTVIYGRSLGGAFAVKTGAQNHPKMVILEAAFYNLQDVVNRWLPVQVTDRVAPRMRYHFLSNQNIQHLHVPLYQFHGSLDKIVPVSSGRKLFEHYSELRPDVEKQFIEIKEAGHDDLADFPLYRETLKTVF</sequence>
<gene>
    <name evidence="2" type="ORF">H9628_05080</name>
</gene>
<accession>A0ABR8WL81</accession>
<dbReference type="RefSeq" id="WP_251833046.1">
    <property type="nucleotide sequence ID" value="NZ_JACSPS010000002.1"/>
</dbReference>
<feature type="domain" description="Serine aminopeptidase S33" evidence="1">
    <location>
        <begin position="53"/>
        <end position="180"/>
    </location>
</feature>